<dbReference type="Proteomes" id="UP000322726">
    <property type="component" value="Chromosome"/>
</dbReference>
<gene>
    <name evidence="1" type="ORF">APAC_0610</name>
</gene>
<evidence type="ECO:0000313" key="2">
    <source>
        <dbReference type="Proteomes" id="UP000322726"/>
    </source>
</evidence>
<reference evidence="1 2" key="3">
    <citation type="submission" date="2019-09" db="EMBL/GenBank/DDBJ databases">
        <title>Taxonomic note: a critical rebuttal of the proposed division of the genus Arcobacter into six genera, emended descriptions of Arcobacter anaerophilus and the genus Arcobacter, and an assessment of genus-level boundaries for Epsilonproteobacteria using in silico genomic comparator tools.</title>
        <authorList>
            <person name="On S.L.W."/>
            <person name="Miller W.G."/>
            <person name="Biggs P."/>
            <person name="Cornelius A."/>
            <person name="Vandamme P."/>
        </authorList>
    </citation>
    <scope>NUCLEOTIDE SEQUENCE [LARGE SCALE GENOMIC DNA]</scope>
    <source>
        <strain evidence="1 2">LMG 26638</strain>
    </source>
</reference>
<proteinExistence type="predicted"/>
<reference evidence="2" key="2">
    <citation type="submission" date="2019-09" db="EMBL/GenBank/DDBJ databases">
        <title>Complete genome sequencing of four Arcobacter species reveals a diverse suite of mobile elements.</title>
        <authorList>
            <person name="On S.L.W."/>
            <person name="Miller W.G."/>
            <person name="Biggs P."/>
            <person name="Cornelius A."/>
            <person name="Vandamme P."/>
        </authorList>
    </citation>
    <scope>NUCLEOTIDE SEQUENCE [LARGE SCALE GENOMIC DNA]</scope>
    <source>
        <strain evidence="2">LMG 26638</strain>
    </source>
</reference>
<dbReference type="RefSeq" id="WP_130232715.1">
    <property type="nucleotide sequence ID" value="NZ_BMEF01000002.1"/>
</dbReference>
<name>A0A5C2H5X5_9BACT</name>
<accession>A0A5C2H5X5</accession>
<organism evidence="1 2">
    <name type="scientific">Malaciobacter pacificus</name>
    <dbReference type="NCBI Taxonomy" id="1080223"/>
    <lineage>
        <taxon>Bacteria</taxon>
        <taxon>Pseudomonadati</taxon>
        <taxon>Campylobacterota</taxon>
        <taxon>Epsilonproteobacteria</taxon>
        <taxon>Campylobacterales</taxon>
        <taxon>Arcobacteraceae</taxon>
        <taxon>Malaciobacter</taxon>
    </lineage>
</organism>
<keyword evidence="2" id="KW-1185">Reference proteome</keyword>
<evidence type="ECO:0000313" key="1">
    <source>
        <dbReference type="EMBL" id="QEP33759.1"/>
    </source>
</evidence>
<reference evidence="1 2" key="1">
    <citation type="submission" date="2019-09" db="EMBL/GenBank/DDBJ databases">
        <title>Complete genome sequencing of four Arcobacter species reveals a diverse suite of mobile elements.</title>
        <authorList>
            <person name="Miller W.G."/>
            <person name="Yee E."/>
            <person name="Bono J.L."/>
        </authorList>
    </citation>
    <scope>NUCLEOTIDE SEQUENCE [LARGE SCALE GENOMIC DNA]</scope>
    <source>
        <strain evidence="1 2">LMG 26638</strain>
    </source>
</reference>
<protein>
    <submittedName>
        <fullName evidence="1">Uncharacterized protein</fullName>
    </submittedName>
</protein>
<dbReference type="AlphaFoldDB" id="A0A5C2H5X5"/>
<dbReference type="OrthoDB" id="5349312at2"/>
<sequence>MKKSFTLLITLLLVSLFSYLLIYIMQTKSIQIKNIQNQYLYIQAKNHMSFFKEYLKTKDLTNINTIKIDDNVFDIFASVNEDKIDIYVKAKSHNISIYEELAK</sequence>
<dbReference type="KEGG" id="apai:APAC_0610"/>
<dbReference type="EMBL" id="CP035928">
    <property type="protein sequence ID" value="QEP33759.1"/>
    <property type="molecule type" value="Genomic_DNA"/>
</dbReference>